<dbReference type="Proteomes" id="UP001057455">
    <property type="component" value="Unassembled WGS sequence"/>
</dbReference>
<name>A0A9W5TC89_BABOV</name>
<sequence length="215" mass="24862">MQLATPYKEGLKRFLVIYYCPEHAEHQKGWYTYRYTLQASIAGSNLPKTSAFDEMNQLSGWVSDLDLSSKGTFGLNSPMQNSDAAQRIIVEEDYITPTFEFKGIDHERLIQAYKHRDRADLDEEDHMDFDQIDYNAHSDNDSDTLSDDSDDQMVDPLLLEFQYYVSLRPTAILRYDWNGLPLLLEKCFKFSPSCAGCGNECTFEFQLLPPFTKQM</sequence>
<dbReference type="AlphaFoldDB" id="A0A9W5TC89"/>
<feature type="domain" description="Programmed cell death protein 2 C-terminal" evidence="1">
    <location>
        <begin position="158"/>
        <end position="213"/>
    </location>
</feature>
<protein>
    <submittedName>
        <fullName evidence="2">Programmed cell death</fullName>
    </submittedName>
</protein>
<evidence type="ECO:0000313" key="2">
    <source>
        <dbReference type="EMBL" id="GFE55021.1"/>
    </source>
</evidence>
<reference evidence="2" key="1">
    <citation type="submission" date="2019-12" db="EMBL/GenBank/DDBJ databases">
        <title>Genome sequence of Babesia ovis.</title>
        <authorList>
            <person name="Yamagishi J."/>
            <person name="Sevinc F."/>
            <person name="Xuan X."/>
        </authorList>
    </citation>
    <scope>NUCLEOTIDE SEQUENCE</scope>
    <source>
        <strain evidence="2">Selcuk</strain>
    </source>
</reference>
<evidence type="ECO:0000313" key="3">
    <source>
        <dbReference type="Proteomes" id="UP001057455"/>
    </source>
</evidence>
<organism evidence="2 3">
    <name type="scientific">Babesia ovis</name>
    <dbReference type="NCBI Taxonomy" id="5869"/>
    <lineage>
        <taxon>Eukaryota</taxon>
        <taxon>Sar</taxon>
        <taxon>Alveolata</taxon>
        <taxon>Apicomplexa</taxon>
        <taxon>Aconoidasida</taxon>
        <taxon>Piroplasmida</taxon>
        <taxon>Babesiidae</taxon>
        <taxon>Babesia</taxon>
    </lineage>
</organism>
<keyword evidence="3" id="KW-1185">Reference proteome</keyword>
<dbReference type="PANTHER" id="PTHR46421">
    <property type="entry name" value="PROGRAMMED CELL DEATH PROTEIN 2-LIKE"/>
    <property type="match status" value="1"/>
</dbReference>
<dbReference type="InterPro" id="IPR052815">
    <property type="entry name" value="PDCD2-like_regulator"/>
</dbReference>
<dbReference type="OrthoDB" id="366284at2759"/>
<comment type="caution">
    <text evidence="2">The sequence shown here is derived from an EMBL/GenBank/DDBJ whole genome shotgun (WGS) entry which is preliminary data.</text>
</comment>
<gene>
    <name evidence="2" type="ORF">BaOVIS_024250</name>
</gene>
<dbReference type="Pfam" id="PF04194">
    <property type="entry name" value="PDCD2_C"/>
    <property type="match status" value="1"/>
</dbReference>
<accession>A0A9W5TC89</accession>
<proteinExistence type="predicted"/>
<dbReference type="PANTHER" id="PTHR46421:SF1">
    <property type="entry name" value="PROGRAMMED CELL DEATH PROTEIN 2-LIKE"/>
    <property type="match status" value="1"/>
</dbReference>
<dbReference type="InterPro" id="IPR007320">
    <property type="entry name" value="PDCD2_C"/>
</dbReference>
<dbReference type="EMBL" id="BLIY01000017">
    <property type="protein sequence ID" value="GFE55021.1"/>
    <property type="molecule type" value="Genomic_DNA"/>
</dbReference>
<evidence type="ECO:0000259" key="1">
    <source>
        <dbReference type="Pfam" id="PF04194"/>
    </source>
</evidence>
<dbReference type="GO" id="GO:0005737">
    <property type="term" value="C:cytoplasm"/>
    <property type="evidence" value="ECO:0007669"/>
    <property type="project" value="InterPro"/>
</dbReference>